<evidence type="ECO:0000313" key="3">
    <source>
        <dbReference type="Proteomes" id="UP000257109"/>
    </source>
</evidence>
<evidence type="ECO:0000313" key="2">
    <source>
        <dbReference type="EMBL" id="RDX62685.1"/>
    </source>
</evidence>
<protein>
    <submittedName>
        <fullName evidence="2">Uncharacterized protein</fullName>
    </submittedName>
</protein>
<dbReference type="AlphaFoldDB" id="A0A371E9H8"/>
<gene>
    <name evidence="2" type="ORF">CR513_58959</name>
</gene>
<sequence>MAQMSATTQKRYSRSVLAIQERPTKRQDPPITFTDEDYKGTIPHSNDPMVISMVMADYKVERFGQRPILTDLPKDGLLRIKFGGVSRNANQGSLILKQQWGQVPGSENKVHNCQQPNVL</sequence>
<dbReference type="OrthoDB" id="1937476at2759"/>
<reference evidence="2" key="1">
    <citation type="submission" date="2018-05" db="EMBL/GenBank/DDBJ databases">
        <title>Draft genome of Mucuna pruriens seed.</title>
        <authorList>
            <person name="Nnadi N.E."/>
            <person name="Vos R."/>
            <person name="Hasami M.H."/>
            <person name="Devisetty U.K."/>
            <person name="Aguiy J.C."/>
        </authorList>
    </citation>
    <scope>NUCLEOTIDE SEQUENCE [LARGE SCALE GENOMIC DNA]</scope>
    <source>
        <strain evidence="2">JCA_2017</strain>
    </source>
</reference>
<dbReference type="Proteomes" id="UP000257109">
    <property type="component" value="Unassembled WGS sequence"/>
</dbReference>
<evidence type="ECO:0000256" key="1">
    <source>
        <dbReference type="SAM" id="MobiDB-lite"/>
    </source>
</evidence>
<proteinExistence type="predicted"/>
<feature type="region of interest" description="Disordered" evidence="1">
    <location>
        <begin position="1"/>
        <end position="46"/>
    </location>
</feature>
<dbReference type="EMBL" id="QJKJ01015344">
    <property type="protein sequence ID" value="RDX62685.1"/>
    <property type="molecule type" value="Genomic_DNA"/>
</dbReference>
<feature type="compositionally biased region" description="Polar residues" evidence="1">
    <location>
        <begin position="1"/>
        <end position="10"/>
    </location>
</feature>
<feature type="non-terminal residue" evidence="2">
    <location>
        <position position="1"/>
    </location>
</feature>
<keyword evidence="3" id="KW-1185">Reference proteome</keyword>
<name>A0A371E9H8_MUCPR</name>
<accession>A0A371E9H8</accession>
<organism evidence="2 3">
    <name type="scientific">Mucuna pruriens</name>
    <name type="common">Velvet bean</name>
    <name type="synonym">Dolichos pruriens</name>
    <dbReference type="NCBI Taxonomy" id="157652"/>
    <lineage>
        <taxon>Eukaryota</taxon>
        <taxon>Viridiplantae</taxon>
        <taxon>Streptophyta</taxon>
        <taxon>Embryophyta</taxon>
        <taxon>Tracheophyta</taxon>
        <taxon>Spermatophyta</taxon>
        <taxon>Magnoliopsida</taxon>
        <taxon>eudicotyledons</taxon>
        <taxon>Gunneridae</taxon>
        <taxon>Pentapetalae</taxon>
        <taxon>rosids</taxon>
        <taxon>fabids</taxon>
        <taxon>Fabales</taxon>
        <taxon>Fabaceae</taxon>
        <taxon>Papilionoideae</taxon>
        <taxon>50 kb inversion clade</taxon>
        <taxon>NPAAA clade</taxon>
        <taxon>indigoferoid/millettioid clade</taxon>
        <taxon>Phaseoleae</taxon>
        <taxon>Mucuna</taxon>
    </lineage>
</organism>
<comment type="caution">
    <text evidence="2">The sequence shown here is derived from an EMBL/GenBank/DDBJ whole genome shotgun (WGS) entry which is preliminary data.</text>
</comment>